<evidence type="ECO:0000313" key="3">
    <source>
        <dbReference type="Proteomes" id="UP000266861"/>
    </source>
</evidence>
<evidence type="ECO:0008006" key="4">
    <source>
        <dbReference type="Google" id="ProtNLM"/>
    </source>
</evidence>
<feature type="region of interest" description="Disordered" evidence="1">
    <location>
        <begin position="1"/>
        <end position="26"/>
    </location>
</feature>
<dbReference type="InterPro" id="IPR041078">
    <property type="entry name" value="Plavaka"/>
</dbReference>
<accession>A0A397GDE7</accession>
<feature type="compositionally biased region" description="Polar residues" evidence="1">
    <location>
        <begin position="1"/>
        <end position="14"/>
    </location>
</feature>
<evidence type="ECO:0000313" key="2">
    <source>
        <dbReference type="EMBL" id="RHZ47416.1"/>
    </source>
</evidence>
<name>A0A397GDE7_9GLOM</name>
<dbReference type="EMBL" id="PQFF01000490">
    <property type="protein sequence ID" value="RHZ47416.1"/>
    <property type="molecule type" value="Genomic_DNA"/>
</dbReference>
<proteinExistence type="predicted"/>
<dbReference type="Proteomes" id="UP000266861">
    <property type="component" value="Unassembled WGS sequence"/>
</dbReference>
<keyword evidence="3" id="KW-1185">Reference proteome</keyword>
<dbReference type="Pfam" id="PF18759">
    <property type="entry name" value="Plavaka"/>
    <property type="match status" value="1"/>
</dbReference>
<sequence>MQTGWEESLPSITNENEEYEDQNMPPASHEYEDVLENTDVVSNFSKNYDINQTSQSNFNQSDRFEESNMEDYYSFEQVSLDRFEESNIEDYDNFEQVSPEREENVMEFPNEAYADLMELFIKHNLNNKTGNAIIKFFDKHSNLSTSPLPKNIEAGRKLMDIMNVQKLPYSKHCILDYKNKEYFVYYRPIKSCIESLLSNPDIIKNFIYKYQFLQSDGETLYSEQYSENWWKNAEASIRPEAHILSIILYSDATTTDSLGKSSLHPIYISLGNIRTWRRNKEDAKQLLGYLPILSANNEGQTSRFKRLARETFHNSLKFLLDPLFDEDGINFKINNKNIWFFPRISTVIGDWPKACTFSLTFKSANSNYPCHFCQTHRNDLTSIRKDCIIIRNKENIQEYYNNGSAESIGLEQVYNYFWTIPNIDIYAATVPDRMHHLDLGLFRYQIEYTKELLGKSLEDKMNQRIVIIPRHPGLKIFAKGVQSIARLTASEFRDLMKVMVFVVDNLLNKDLSEVYVRWNRMYLMSRFERFTESDLENFQIAINEWADLFITLFWDCSSGMKMPKLHSWIYHIVDVIRDFGAINGYTTETYESLHKTYVKIPYRLSNKKDVEMQIMKNIRQRAMILRNQVKETKTPRALTYTAKLFIINFSNITELCNQQKNNLNINETMRKGFKEFQNCLYEYLTNSNYPCHFCQTHRNDLTSIRKDCIIIRNKENIQEYYNNGSAESIGLEQVYNYFWTIPNIDIYAATVPDRMHHLDLGLFRYQIEYTKELLGKSLEDKMNQRIVIIPRHPGLKIFAKGVQSIARLTASEFRDLMKVMVFVVDNLLNKDLSEVYVRWNRMYLMSRFERFTESDLENFQIAINEWADLFITLFWDCSSGMKMPKLHSWIYHIVDVIRDFGAINGYTTETYESLHKTYVKIPYRLSNKKDVEMQIMKNIRQRAMILRNQVKETKTPRALTYTAKLFIINFSNITELCNQQKNNPNINETMRKGFKEFQNCLYEYLSELKKSFTEGSLIKIFGSVTLKNGAILRATNKFHGRPWFSNIAVAMNNEELSKYQSDKGICYAQTLLITEVNVPNESPFHLVLVQWYDYRFDQNSDLYDCPLLKLVEWYNFIEIEAIEDIVHMVPRFDETNEYFVNKYLF</sequence>
<reference evidence="2 3" key="1">
    <citation type="submission" date="2018-08" db="EMBL/GenBank/DDBJ databases">
        <title>Genome and evolution of the arbuscular mycorrhizal fungus Diversispora epigaea (formerly Glomus versiforme) and its bacterial endosymbionts.</title>
        <authorList>
            <person name="Sun X."/>
            <person name="Fei Z."/>
            <person name="Harrison M."/>
        </authorList>
    </citation>
    <scope>NUCLEOTIDE SEQUENCE [LARGE SCALE GENOMIC DNA]</scope>
    <source>
        <strain evidence="2 3">IT104</strain>
    </source>
</reference>
<organism evidence="2 3">
    <name type="scientific">Diversispora epigaea</name>
    <dbReference type="NCBI Taxonomy" id="1348612"/>
    <lineage>
        <taxon>Eukaryota</taxon>
        <taxon>Fungi</taxon>
        <taxon>Fungi incertae sedis</taxon>
        <taxon>Mucoromycota</taxon>
        <taxon>Glomeromycotina</taxon>
        <taxon>Glomeromycetes</taxon>
        <taxon>Diversisporales</taxon>
        <taxon>Diversisporaceae</taxon>
        <taxon>Diversispora</taxon>
    </lineage>
</organism>
<dbReference type="OrthoDB" id="7694954at2759"/>
<comment type="caution">
    <text evidence="2">The sequence shown here is derived from an EMBL/GenBank/DDBJ whole genome shotgun (WGS) entry which is preliminary data.</text>
</comment>
<protein>
    <recommendedName>
        <fullName evidence="4">Zn-finger domain-containing protein</fullName>
    </recommendedName>
</protein>
<evidence type="ECO:0000256" key="1">
    <source>
        <dbReference type="SAM" id="MobiDB-lite"/>
    </source>
</evidence>
<dbReference type="AlphaFoldDB" id="A0A397GDE7"/>
<gene>
    <name evidence="2" type="ORF">Glove_581g3</name>
</gene>